<organism evidence="8 9">
    <name type="scientific">Limosilactobacillus pontis</name>
    <dbReference type="NCBI Taxonomy" id="35787"/>
    <lineage>
        <taxon>Bacteria</taxon>
        <taxon>Bacillati</taxon>
        <taxon>Bacillota</taxon>
        <taxon>Bacilli</taxon>
        <taxon>Lactobacillales</taxon>
        <taxon>Lactobacillaceae</taxon>
        <taxon>Limosilactobacillus</taxon>
    </lineage>
</organism>
<reference evidence="9" key="1">
    <citation type="submission" date="2023-06" db="EMBL/GenBank/DDBJ databases">
        <title>Identification and characterization of horizontal gene transfer across gut microbiota members of farm animals based on homology search.</title>
        <authorList>
            <person name="Zeman M."/>
            <person name="Kubasova T."/>
            <person name="Jahodarova E."/>
            <person name="Nykrynova M."/>
            <person name="Rychlik I."/>
        </authorList>
    </citation>
    <scope>NUCLEOTIDE SEQUENCE [LARGE SCALE GENOMIC DNA]</scope>
    <source>
        <strain evidence="9">161_Gplus</strain>
    </source>
</reference>
<feature type="transmembrane region" description="Helical" evidence="6">
    <location>
        <begin position="112"/>
        <end position="131"/>
    </location>
</feature>
<evidence type="ECO:0000313" key="8">
    <source>
        <dbReference type="EMBL" id="MDM8267153.1"/>
    </source>
</evidence>
<feature type="transmembrane region" description="Helical" evidence="6">
    <location>
        <begin position="226"/>
        <end position="248"/>
    </location>
</feature>
<keyword evidence="2" id="KW-0813">Transport</keyword>
<dbReference type="EMBL" id="JAUDDW010000040">
    <property type="protein sequence ID" value="MDM8267153.1"/>
    <property type="molecule type" value="Genomic_DNA"/>
</dbReference>
<dbReference type="RefSeq" id="WP_283593810.1">
    <property type="nucleotide sequence ID" value="NZ_JAUDDW010000040.1"/>
</dbReference>
<comment type="caution">
    <text evidence="8">The sequence shown here is derived from an EMBL/GenBank/DDBJ whole genome shotgun (WGS) entry which is preliminary data.</text>
</comment>
<dbReference type="InterPro" id="IPR036259">
    <property type="entry name" value="MFS_trans_sf"/>
</dbReference>
<evidence type="ECO:0000256" key="5">
    <source>
        <dbReference type="ARBA" id="ARBA00023136"/>
    </source>
</evidence>
<evidence type="ECO:0000313" key="9">
    <source>
        <dbReference type="Proteomes" id="UP001529343"/>
    </source>
</evidence>
<dbReference type="Pfam" id="PF07690">
    <property type="entry name" value="MFS_1"/>
    <property type="match status" value="1"/>
</dbReference>
<sequence>MISGMLTGILFARTFSGVIATVLGWHAVYGLAALINLILVIFIHRWVPDDPRTPVQSKRYSTIISSLPKLLKKYRYLRSSSLNAFCMFGITNLFWSTLAFFLVKYFNYNSAVAGNMGLLGIVSIFAAPFIGQMVNRYSPRVNITISWWLGVGACVIFSIFTHSIYLLMAGIVILDLSTQFSQVTNQAIIQSLSRKSNSRNNSIFMFSYFLGGSLGTLVGINAWSAFGWSGVMISAVIFLAVALMNFFLGVPRKLK</sequence>
<evidence type="ECO:0000256" key="6">
    <source>
        <dbReference type="SAM" id="Phobius"/>
    </source>
</evidence>
<dbReference type="InterPro" id="IPR011701">
    <property type="entry name" value="MFS"/>
</dbReference>
<reference evidence="8 9" key="2">
    <citation type="submission" date="2023-06" db="EMBL/GenBank/DDBJ databases">
        <authorList>
            <person name="Zeman M."/>
            <person name="Kubasova T."/>
            <person name="Jahodarova E."/>
            <person name="Nykrynova M."/>
            <person name="Rychlik I."/>
        </authorList>
    </citation>
    <scope>NUCLEOTIDE SEQUENCE [LARGE SCALE GENOMIC DNA]</scope>
    <source>
        <strain evidence="8 9">161_Gplus</strain>
    </source>
</reference>
<evidence type="ECO:0000256" key="1">
    <source>
        <dbReference type="ARBA" id="ARBA00004651"/>
    </source>
</evidence>
<dbReference type="PANTHER" id="PTHR42910:SF1">
    <property type="entry name" value="MAJOR FACILITATOR SUPERFAMILY (MFS) PROFILE DOMAIN-CONTAINING PROTEIN"/>
    <property type="match status" value="1"/>
</dbReference>
<evidence type="ECO:0000256" key="3">
    <source>
        <dbReference type="ARBA" id="ARBA00022692"/>
    </source>
</evidence>
<evidence type="ECO:0000256" key="2">
    <source>
        <dbReference type="ARBA" id="ARBA00022448"/>
    </source>
</evidence>
<proteinExistence type="predicted"/>
<dbReference type="Gene3D" id="1.20.1250.20">
    <property type="entry name" value="MFS general substrate transporter like domains"/>
    <property type="match status" value="1"/>
</dbReference>
<accession>A0ABT7UZQ0</accession>
<keyword evidence="3 6" id="KW-0812">Transmembrane</keyword>
<protein>
    <submittedName>
        <fullName evidence="8">MFS transporter</fullName>
    </submittedName>
</protein>
<feature type="domain" description="Major facilitator superfamily (MFS) profile" evidence="7">
    <location>
        <begin position="1"/>
        <end position="253"/>
    </location>
</feature>
<dbReference type="Proteomes" id="UP001529343">
    <property type="component" value="Unassembled WGS sequence"/>
</dbReference>
<evidence type="ECO:0000256" key="4">
    <source>
        <dbReference type="ARBA" id="ARBA00022989"/>
    </source>
</evidence>
<evidence type="ECO:0000259" key="7">
    <source>
        <dbReference type="PROSITE" id="PS50850"/>
    </source>
</evidence>
<keyword evidence="5 6" id="KW-0472">Membrane</keyword>
<keyword evidence="4 6" id="KW-1133">Transmembrane helix</keyword>
<feature type="transmembrane region" description="Helical" evidence="6">
    <location>
        <begin position="143"/>
        <end position="160"/>
    </location>
</feature>
<dbReference type="PROSITE" id="PS50850">
    <property type="entry name" value="MFS"/>
    <property type="match status" value="1"/>
</dbReference>
<feature type="transmembrane region" description="Helical" evidence="6">
    <location>
        <begin position="27"/>
        <end position="47"/>
    </location>
</feature>
<dbReference type="SUPFAM" id="SSF103473">
    <property type="entry name" value="MFS general substrate transporter"/>
    <property type="match status" value="1"/>
</dbReference>
<feature type="transmembrane region" description="Helical" evidence="6">
    <location>
        <begin position="82"/>
        <end position="106"/>
    </location>
</feature>
<keyword evidence="9" id="KW-1185">Reference proteome</keyword>
<dbReference type="PANTHER" id="PTHR42910">
    <property type="entry name" value="TRANSPORTER SCO4007-RELATED"/>
    <property type="match status" value="1"/>
</dbReference>
<feature type="transmembrane region" description="Helical" evidence="6">
    <location>
        <begin position="203"/>
        <end position="220"/>
    </location>
</feature>
<comment type="subcellular location">
    <subcellularLocation>
        <location evidence="1">Cell membrane</location>
        <topology evidence="1">Multi-pass membrane protein</topology>
    </subcellularLocation>
</comment>
<dbReference type="InterPro" id="IPR020846">
    <property type="entry name" value="MFS_dom"/>
</dbReference>
<name>A0ABT7UZQ0_9LACO</name>
<gene>
    <name evidence="8" type="ORF">QUW44_08375</name>
</gene>